<dbReference type="AlphaFoldDB" id="A0A1Y3PCZ4"/>
<comment type="caution">
    <text evidence="3">The sequence shown here is derived from an EMBL/GenBank/DDBJ whole genome shotgun (WGS) entry which is preliminary data.</text>
</comment>
<dbReference type="Proteomes" id="UP000196475">
    <property type="component" value="Unassembled WGS sequence"/>
</dbReference>
<evidence type="ECO:0000256" key="2">
    <source>
        <dbReference type="ARBA" id="ARBA00022649"/>
    </source>
</evidence>
<accession>A0A1Y3PCZ4</accession>
<comment type="similarity">
    <text evidence="1">Belongs to the PemK/MazF family.</text>
</comment>
<name>A0A1Y3PCZ4_9BACI</name>
<dbReference type="InterPro" id="IPR003477">
    <property type="entry name" value="PemK-like"/>
</dbReference>
<dbReference type="Gene3D" id="2.30.30.110">
    <property type="match status" value="1"/>
</dbReference>
<organism evidence="3 4">
    <name type="scientific">Bacillus thermozeamaize</name>
    <dbReference type="NCBI Taxonomy" id="230954"/>
    <lineage>
        <taxon>Bacteria</taxon>
        <taxon>Bacillati</taxon>
        <taxon>Bacillota</taxon>
        <taxon>Bacilli</taxon>
        <taxon>Bacillales</taxon>
        <taxon>Bacillaceae</taxon>
        <taxon>Bacillus</taxon>
    </lineage>
</organism>
<protein>
    <recommendedName>
        <fullName evidence="5">PemK-like protein</fullName>
    </recommendedName>
</protein>
<evidence type="ECO:0000256" key="1">
    <source>
        <dbReference type="ARBA" id="ARBA00007521"/>
    </source>
</evidence>
<evidence type="ECO:0000313" key="3">
    <source>
        <dbReference type="EMBL" id="OUM85215.1"/>
    </source>
</evidence>
<dbReference type="InterPro" id="IPR011067">
    <property type="entry name" value="Plasmid_toxin/cell-grow_inhib"/>
</dbReference>
<keyword evidence="2" id="KW-1277">Toxin-antitoxin system</keyword>
<evidence type="ECO:0008006" key="5">
    <source>
        <dbReference type="Google" id="ProtNLM"/>
    </source>
</evidence>
<gene>
    <name evidence="3" type="ORF">BAA01_00115</name>
</gene>
<proteinExistence type="inferred from homology"/>
<sequence length="183" mass="20928">MIKNEIHLIESGFFVLERECRALPVYFERGFVFKGNIPEPKLTSLTPPPSFILYGEHRLIVLHSSDFPDIDPRMALVIPITSAKAEKKRAQKEGRFIRASYVPIPKDGHPFLEHDSYASTAQICPVNREWLNQYVGTIRPELMNQIDMQVILNIGAMNTVVQLAQKLYEKRPHQQEETAAGNE</sequence>
<evidence type="ECO:0000313" key="4">
    <source>
        <dbReference type="Proteomes" id="UP000196475"/>
    </source>
</evidence>
<reference evidence="4" key="1">
    <citation type="submission" date="2016-06" db="EMBL/GenBank/DDBJ databases">
        <authorList>
            <person name="Nascimento L."/>
            <person name="Pereira R.V."/>
            <person name="Martins L.F."/>
            <person name="Quaggio R.B."/>
            <person name="Silva A.M."/>
            <person name="Setubal J.C."/>
        </authorList>
    </citation>
    <scope>NUCLEOTIDE SEQUENCE [LARGE SCALE GENOMIC DNA]</scope>
</reference>
<dbReference type="GO" id="GO:0003677">
    <property type="term" value="F:DNA binding"/>
    <property type="evidence" value="ECO:0007669"/>
    <property type="project" value="InterPro"/>
</dbReference>
<dbReference type="EMBL" id="LZRT01000108">
    <property type="protein sequence ID" value="OUM85215.1"/>
    <property type="molecule type" value="Genomic_DNA"/>
</dbReference>
<dbReference type="Pfam" id="PF02452">
    <property type="entry name" value="PemK_toxin"/>
    <property type="match status" value="1"/>
</dbReference>
<dbReference type="SUPFAM" id="SSF50118">
    <property type="entry name" value="Cell growth inhibitor/plasmid maintenance toxic component"/>
    <property type="match status" value="1"/>
</dbReference>